<dbReference type="Proteomes" id="UP000037505">
    <property type="component" value="Unassembled WGS sequence"/>
</dbReference>
<dbReference type="RefSeq" id="XP_015407523.1">
    <property type="nucleotide sequence ID" value="XM_015551727.1"/>
</dbReference>
<accession>A0A0L1J4K2</accession>
<organism evidence="2 3">
    <name type="scientific">Aspergillus nomiae NRRL (strain ATCC 15546 / NRRL 13137 / CBS 260.88 / M93)</name>
    <dbReference type="NCBI Taxonomy" id="1509407"/>
    <lineage>
        <taxon>Eukaryota</taxon>
        <taxon>Fungi</taxon>
        <taxon>Dikarya</taxon>
        <taxon>Ascomycota</taxon>
        <taxon>Pezizomycotina</taxon>
        <taxon>Eurotiomycetes</taxon>
        <taxon>Eurotiomycetidae</taxon>
        <taxon>Eurotiales</taxon>
        <taxon>Aspergillaceae</taxon>
        <taxon>Aspergillus</taxon>
        <taxon>Aspergillus subgen. Circumdati</taxon>
    </lineage>
</organism>
<dbReference type="AlphaFoldDB" id="A0A0L1J4K2"/>
<comment type="caution">
    <text evidence="2">The sequence shown here is derived from an EMBL/GenBank/DDBJ whole genome shotgun (WGS) entry which is preliminary data.</text>
</comment>
<proteinExistence type="predicted"/>
<evidence type="ECO:0000313" key="2">
    <source>
        <dbReference type="EMBL" id="KNG86600.1"/>
    </source>
</evidence>
<dbReference type="OrthoDB" id="4349176at2759"/>
<dbReference type="GeneID" id="26808275"/>
<evidence type="ECO:0000313" key="3">
    <source>
        <dbReference type="Proteomes" id="UP000037505"/>
    </source>
</evidence>
<protein>
    <submittedName>
        <fullName evidence="2">Uncharacterized protein</fullName>
    </submittedName>
</protein>
<sequence>MDQIDLSSLEGPPVIHRPHSTNPYSGVPSIQLDYSALPLEAFDGLPSHPPRPASAEPVPSSRQKSPSIAPGVNWHRRERGNMQHPANLTPGNGIRQGASERRIDCSTARRPISHPGHSSPLGLFNPHPRVERPIRVQSASPSHQLIWLDEQNIWVRAEITISTNFPGQVPTLTHSRSMDTYLTNNGERDADIPSSPPPPYEQHVFDQLIASRRVSRGEPSSRMAAHDSMWTAVAGRRAHRAPFGN</sequence>
<gene>
    <name evidence="2" type="ORF">ANOM_006471</name>
</gene>
<reference evidence="2 3" key="1">
    <citation type="submission" date="2014-06" db="EMBL/GenBank/DDBJ databases">
        <title>The Genome of the Aflatoxigenic Filamentous Fungus Aspergillus nomius.</title>
        <authorList>
            <person name="Moore M.G."/>
            <person name="Shannon B.M."/>
            <person name="Brian M.M."/>
        </authorList>
    </citation>
    <scope>NUCLEOTIDE SEQUENCE [LARGE SCALE GENOMIC DNA]</scope>
    <source>
        <strain evidence="2 3">NRRL 13137</strain>
    </source>
</reference>
<dbReference type="EMBL" id="JNOM01000109">
    <property type="protein sequence ID" value="KNG86600.1"/>
    <property type="molecule type" value="Genomic_DNA"/>
</dbReference>
<keyword evidence="3" id="KW-1185">Reference proteome</keyword>
<evidence type="ECO:0000256" key="1">
    <source>
        <dbReference type="SAM" id="MobiDB-lite"/>
    </source>
</evidence>
<feature type="region of interest" description="Disordered" evidence="1">
    <location>
        <begin position="1"/>
        <end position="73"/>
    </location>
</feature>
<name>A0A0L1J4K2_ASPN3</name>